<sequence length="142" mass="15616">MQERTQPQETEVSFDPNCTVTVTPGEDIPNYPPEVGSQSIVDGQHAISQLTFNDLWNEPQYSITYGSITLFIQGVLPGGGRTWRIILNNTSGNSTIAIVSVQGNLATASNSARRDYVLRMVHRALEDSLFGKKVNEVYGPCK</sequence>
<feature type="compositionally biased region" description="Polar residues" evidence="1">
    <location>
        <begin position="1"/>
        <end position="22"/>
    </location>
</feature>
<evidence type="ECO:0000313" key="3">
    <source>
        <dbReference type="Proteomes" id="UP000249819"/>
    </source>
</evidence>
<name>A0A327W036_9BACT</name>
<comment type="caution">
    <text evidence="2">The sequence shown here is derived from an EMBL/GenBank/DDBJ whole genome shotgun (WGS) entry which is preliminary data.</text>
</comment>
<evidence type="ECO:0000256" key="1">
    <source>
        <dbReference type="SAM" id="MobiDB-lite"/>
    </source>
</evidence>
<dbReference type="RefSeq" id="WP_111593353.1">
    <property type="nucleotide sequence ID" value="NZ_QLMA01000005.1"/>
</dbReference>
<keyword evidence="3" id="KW-1185">Reference proteome</keyword>
<dbReference type="Proteomes" id="UP000249819">
    <property type="component" value="Unassembled WGS sequence"/>
</dbReference>
<dbReference type="EMBL" id="QLMA01000005">
    <property type="protein sequence ID" value="RAJ80364.1"/>
    <property type="molecule type" value="Genomic_DNA"/>
</dbReference>
<reference evidence="2 3" key="1">
    <citation type="submission" date="2018-06" db="EMBL/GenBank/DDBJ databases">
        <title>Genomic Encyclopedia of Archaeal and Bacterial Type Strains, Phase II (KMG-II): from individual species to whole genera.</title>
        <authorList>
            <person name="Goeker M."/>
        </authorList>
    </citation>
    <scope>NUCLEOTIDE SEQUENCE [LARGE SCALE GENOMIC DNA]</scope>
    <source>
        <strain evidence="2 3">DSM 29821</strain>
    </source>
</reference>
<proteinExistence type="predicted"/>
<dbReference type="AlphaFoldDB" id="A0A327W036"/>
<gene>
    <name evidence="2" type="ORF">CLV59_105473</name>
</gene>
<organism evidence="2 3">
    <name type="scientific">Chitinophaga dinghuensis</name>
    <dbReference type="NCBI Taxonomy" id="1539050"/>
    <lineage>
        <taxon>Bacteria</taxon>
        <taxon>Pseudomonadati</taxon>
        <taxon>Bacteroidota</taxon>
        <taxon>Chitinophagia</taxon>
        <taxon>Chitinophagales</taxon>
        <taxon>Chitinophagaceae</taxon>
        <taxon>Chitinophaga</taxon>
    </lineage>
</organism>
<accession>A0A327W036</accession>
<dbReference type="OrthoDB" id="673256at2"/>
<feature type="region of interest" description="Disordered" evidence="1">
    <location>
        <begin position="1"/>
        <end position="27"/>
    </location>
</feature>
<protein>
    <submittedName>
        <fullName evidence="2">Uncharacterized protein</fullName>
    </submittedName>
</protein>
<evidence type="ECO:0000313" key="2">
    <source>
        <dbReference type="EMBL" id="RAJ80364.1"/>
    </source>
</evidence>